<dbReference type="PANTHER" id="PTHR30146">
    <property type="entry name" value="LACI-RELATED TRANSCRIPTIONAL REPRESSOR"/>
    <property type="match status" value="1"/>
</dbReference>
<evidence type="ECO:0000256" key="2">
    <source>
        <dbReference type="ARBA" id="ARBA00023015"/>
    </source>
</evidence>
<dbReference type="InterPro" id="IPR036390">
    <property type="entry name" value="WH_DNA-bd_sf"/>
</dbReference>
<keyword evidence="4" id="KW-0804">Transcription</keyword>
<dbReference type="RefSeq" id="WP_284316243.1">
    <property type="nucleotide sequence ID" value="NZ_BSPC01000069.1"/>
</dbReference>
<dbReference type="InterPro" id="IPR036388">
    <property type="entry name" value="WH-like_DNA-bd_sf"/>
</dbReference>
<dbReference type="Pfam" id="PF13377">
    <property type="entry name" value="Peripla_BP_3"/>
    <property type="match status" value="1"/>
</dbReference>
<gene>
    <name evidence="6" type="ORF">GCM10007874_63490</name>
</gene>
<dbReference type="PRINTS" id="PR00035">
    <property type="entry name" value="HTHGNTR"/>
</dbReference>
<sequence>MGDEAGAPGVSVSVIEELRRMADSLPVGSRLPTVRELVSRYGVSQHLVQQALQALRAEGVVATHVGRGTFVGPRAPLSARATARQVLTLLHHSQYERGDLIAQTIHQRLTAEGHTSVVLTYSDAEHAMAMLRDGPRYDSCILQPRTSVIPVRLLALLREISNNVIVENRAVDQLDVDAISNDPSVLARLVLEHLTRLGHRRIAWIVEDRPDYFYERLGRLFEAYRLWNGLSQAEAPLVFSPSRSGHHGYVDLAGTLNALFRGGPGQHPTAAVLLTFESGARILEAFGKARLAIPGDVSVVRVGTPDIESEHLGKLAVAGRPSRQAAETVLKRLAWRWENPGAAFGTVYDPPVLELHGSTGAA</sequence>
<feature type="domain" description="HTH gntR-type" evidence="5">
    <location>
        <begin position="8"/>
        <end position="74"/>
    </location>
</feature>
<dbReference type="PANTHER" id="PTHR30146:SF148">
    <property type="entry name" value="HTH-TYPE TRANSCRIPTIONAL REPRESSOR PURR-RELATED"/>
    <property type="match status" value="1"/>
</dbReference>
<keyword evidence="1" id="KW-0678">Repressor</keyword>
<organism evidence="6 7">
    <name type="scientific">Labrys miyagiensis</name>
    <dbReference type="NCBI Taxonomy" id="346912"/>
    <lineage>
        <taxon>Bacteria</taxon>
        <taxon>Pseudomonadati</taxon>
        <taxon>Pseudomonadota</taxon>
        <taxon>Alphaproteobacteria</taxon>
        <taxon>Hyphomicrobiales</taxon>
        <taxon>Xanthobacteraceae</taxon>
        <taxon>Labrys</taxon>
    </lineage>
</organism>
<dbReference type="CDD" id="cd07377">
    <property type="entry name" value="WHTH_GntR"/>
    <property type="match status" value="1"/>
</dbReference>
<keyword evidence="2" id="KW-0805">Transcription regulation</keyword>
<protein>
    <recommendedName>
        <fullName evidence="5">HTH gntR-type domain-containing protein</fullName>
    </recommendedName>
</protein>
<dbReference type="EMBL" id="BSPC01000069">
    <property type="protein sequence ID" value="GLS23329.1"/>
    <property type="molecule type" value="Genomic_DNA"/>
</dbReference>
<dbReference type="Gene3D" id="1.10.10.10">
    <property type="entry name" value="Winged helix-like DNA-binding domain superfamily/Winged helix DNA-binding domain"/>
    <property type="match status" value="1"/>
</dbReference>
<evidence type="ECO:0000256" key="4">
    <source>
        <dbReference type="ARBA" id="ARBA00023163"/>
    </source>
</evidence>
<keyword evidence="3" id="KW-0238">DNA-binding</keyword>
<dbReference type="InterPro" id="IPR046335">
    <property type="entry name" value="LacI/GalR-like_sensor"/>
</dbReference>
<dbReference type="PROSITE" id="PS50949">
    <property type="entry name" value="HTH_GNTR"/>
    <property type="match status" value="1"/>
</dbReference>
<evidence type="ECO:0000313" key="6">
    <source>
        <dbReference type="EMBL" id="GLS23329.1"/>
    </source>
</evidence>
<name>A0ABQ6CUH4_9HYPH</name>
<reference evidence="7" key="1">
    <citation type="journal article" date="2019" name="Int. J. Syst. Evol. Microbiol.">
        <title>The Global Catalogue of Microorganisms (GCM) 10K type strain sequencing project: providing services to taxonomists for standard genome sequencing and annotation.</title>
        <authorList>
            <consortium name="The Broad Institute Genomics Platform"/>
            <consortium name="The Broad Institute Genome Sequencing Center for Infectious Disease"/>
            <person name="Wu L."/>
            <person name="Ma J."/>
        </authorList>
    </citation>
    <scope>NUCLEOTIDE SEQUENCE [LARGE SCALE GENOMIC DNA]</scope>
    <source>
        <strain evidence="7">NBRC 101365</strain>
    </source>
</reference>
<keyword evidence="7" id="KW-1185">Reference proteome</keyword>
<dbReference type="InterPro" id="IPR000524">
    <property type="entry name" value="Tscrpt_reg_HTH_GntR"/>
</dbReference>
<evidence type="ECO:0000259" key="5">
    <source>
        <dbReference type="PROSITE" id="PS50949"/>
    </source>
</evidence>
<dbReference type="Gene3D" id="3.40.50.2300">
    <property type="match status" value="2"/>
</dbReference>
<dbReference type="SMART" id="SM00345">
    <property type="entry name" value="HTH_GNTR"/>
    <property type="match status" value="1"/>
</dbReference>
<comment type="caution">
    <text evidence="6">The sequence shown here is derived from an EMBL/GenBank/DDBJ whole genome shotgun (WGS) entry which is preliminary data.</text>
</comment>
<dbReference type="SUPFAM" id="SSF53822">
    <property type="entry name" value="Periplasmic binding protein-like I"/>
    <property type="match status" value="1"/>
</dbReference>
<dbReference type="Pfam" id="PF00392">
    <property type="entry name" value="GntR"/>
    <property type="match status" value="1"/>
</dbReference>
<accession>A0ABQ6CUH4</accession>
<dbReference type="SUPFAM" id="SSF46785">
    <property type="entry name" value="Winged helix' DNA-binding domain"/>
    <property type="match status" value="1"/>
</dbReference>
<dbReference type="InterPro" id="IPR028082">
    <property type="entry name" value="Peripla_BP_I"/>
</dbReference>
<proteinExistence type="predicted"/>
<evidence type="ECO:0000256" key="3">
    <source>
        <dbReference type="ARBA" id="ARBA00023125"/>
    </source>
</evidence>
<evidence type="ECO:0000313" key="7">
    <source>
        <dbReference type="Proteomes" id="UP001156882"/>
    </source>
</evidence>
<evidence type="ECO:0000256" key="1">
    <source>
        <dbReference type="ARBA" id="ARBA00022491"/>
    </source>
</evidence>
<dbReference type="Proteomes" id="UP001156882">
    <property type="component" value="Unassembled WGS sequence"/>
</dbReference>